<dbReference type="InterPro" id="IPR033949">
    <property type="entry name" value="CobQ_GATase1"/>
</dbReference>
<dbReference type="PANTHER" id="PTHR21343:SF1">
    <property type="entry name" value="COBYRIC ACID SYNTHASE"/>
    <property type="match status" value="1"/>
</dbReference>
<gene>
    <name evidence="7" type="primary">cobQ</name>
    <name evidence="10" type="ORF">FNH47_21360</name>
</gene>
<evidence type="ECO:0000259" key="9">
    <source>
        <dbReference type="Pfam" id="PF07685"/>
    </source>
</evidence>
<dbReference type="NCBIfam" id="NF001989">
    <property type="entry name" value="PRK00784.1"/>
    <property type="match status" value="2"/>
</dbReference>
<protein>
    <recommendedName>
        <fullName evidence="3 7">Cobyric acid synthase</fullName>
    </recommendedName>
</protein>
<evidence type="ECO:0000256" key="1">
    <source>
        <dbReference type="ARBA" id="ARBA00004953"/>
    </source>
</evidence>
<dbReference type="Pfam" id="PF01656">
    <property type="entry name" value="CbiA"/>
    <property type="match status" value="1"/>
</dbReference>
<evidence type="ECO:0000313" key="10">
    <source>
        <dbReference type="EMBL" id="ECF6076497.1"/>
    </source>
</evidence>
<dbReference type="Gene3D" id="3.40.50.300">
    <property type="entry name" value="P-loop containing nucleotide triphosphate hydrolases"/>
    <property type="match status" value="1"/>
</dbReference>
<dbReference type="PROSITE" id="PS51274">
    <property type="entry name" value="GATASE_COBBQ"/>
    <property type="match status" value="1"/>
</dbReference>
<dbReference type="UniPathway" id="UPA00148"/>
<keyword evidence="5 7" id="KW-0315">Glutamine amidotransferase</keyword>
<dbReference type="InterPro" id="IPR002586">
    <property type="entry name" value="CobQ/CobB/MinD/ParA_Nub-bd_dom"/>
</dbReference>
<accession>A0A5Y2SKJ8</accession>
<dbReference type="GO" id="GO:0003824">
    <property type="term" value="F:catalytic activity"/>
    <property type="evidence" value="ECO:0007669"/>
    <property type="project" value="InterPro"/>
</dbReference>
<comment type="caution">
    <text evidence="10">The sequence shown here is derived from an EMBL/GenBank/DDBJ whole genome shotgun (WGS) entry which is preliminary data.</text>
</comment>
<dbReference type="GO" id="GO:0009236">
    <property type="term" value="P:cobalamin biosynthetic process"/>
    <property type="evidence" value="ECO:0007669"/>
    <property type="project" value="UniProtKB-UniRule"/>
</dbReference>
<dbReference type="InterPro" id="IPR029062">
    <property type="entry name" value="Class_I_gatase-like"/>
</dbReference>
<feature type="active site" evidence="7">
    <location>
        <position position="417"/>
    </location>
</feature>
<evidence type="ECO:0000256" key="2">
    <source>
        <dbReference type="ARBA" id="ARBA00006205"/>
    </source>
</evidence>
<dbReference type="PANTHER" id="PTHR21343">
    <property type="entry name" value="DETHIOBIOTIN SYNTHETASE"/>
    <property type="match status" value="1"/>
</dbReference>
<dbReference type="Proteomes" id="UP000839836">
    <property type="component" value="Unassembled WGS sequence"/>
</dbReference>
<feature type="domain" description="CobB/CobQ-like glutamine amidotransferase" evidence="9">
    <location>
        <begin position="230"/>
        <end position="423"/>
    </location>
</feature>
<dbReference type="EMBL" id="AAILSW010000064">
    <property type="protein sequence ID" value="ECF6076497.1"/>
    <property type="molecule type" value="Genomic_DNA"/>
</dbReference>
<dbReference type="CDD" id="cd05389">
    <property type="entry name" value="CobQ_N"/>
    <property type="match status" value="1"/>
</dbReference>
<evidence type="ECO:0000256" key="7">
    <source>
        <dbReference type="HAMAP-Rule" id="MF_00028"/>
    </source>
</evidence>
<comment type="pathway">
    <text evidence="1 7">Cofactor biosynthesis; adenosylcobalamin biosynthesis.</text>
</comment>
<evidence type="ECO:0000256" key="4">
    <source>
        <dbReference type="ARBA" id="ARBA00022573"/>
    </source>
</evidence>
<evidence type="ECO:0000256" key="5">
    <source>
        <dbReference type="ARBA" id="ARBA00022962"/>
    </source>
</evidence>
<dbReference type="AlphaFoldDB" id="A0A5Y2SKJ8"/>
<dbReference type="SUPFAM" id="SSF52317">
    <property type="entry name" value="Class I glutamine amidotransferase-like"/>
    <property type="match status" value="1"/>
</dbReference>
<evidence type="ECO:0000256" key="6">
    <source>
        <dbReference type="ARBA" id="ARBA00025166"/>
    </source>
</evidence>
<dbReference type="Pfam" id="PF07685">
    <property type="entry name" value="GATase_3"/>
    <property type="match status" value="1"/>
</dbReference>
<dbReference type="GO" id="GO:0015420">
    <property type="term" value="F:ABC-type vitamin B12 transporter activity"/>
    <property type="evidence" value="ECO:0007669"/>
    <property type="project" value="UniProtKB-UniRule"/>
</dbReference>
<dbReference type="Gene3D" id="3.40.50.880">
    <property type="match status" value="1"/>
</dbReference>
<feature type="active site" description="Nucleophile" evidence="7">
    <location>
        <position position="309"/>
    </location>
</feature>
<reference evidence="10" key="1">
    <citation type="submission" date="2019-07" db="EMBL/GenBank/DDBJ databases">
        <authorList>
            <person name="Ashton P.M."/>
            <person name="Dallman T."/>
            <person name="Nair S."/>
            <person name="De Pinna E."/>
            <person name="Peters T."/>
            <person name="Grant K."/>
        </authorList>
    </citation>
    <scope>NUCLEOTIDE SEQUENCE [LARGE SCALE GENOMIC DNA]</scope>
    <source>
        <strain evidence="10">674345</strain>
    </source>
</reference>
<name>A0A5Y2SKJ8_SALHO</name>
<evidence type="ECO:0000259" key="8">
    <source>
        <dbReference type="Pfam" id="PF01656"/>
    </source>
</evidence>
<feature type="domain" description="CobQ/CobB/MinD/ParA nucleotide binding" evidence="8">
    <location>
        <begin position="5"/>
        <end position="183"/>
    </location>
</feature>
<comment type="function">
    <text evidence="6 7">Catalyzes amidations at positions B, D, E, and G on adenosylcobyrinic A,C-diamide. NH(2) groups are provided by glutamine, and one molecule of ATP is hydrogenolyzed for each amidation.</text>
</comment>
<organism evidence="10">
    <name type="scientific">Salmonella houtenae</name>
    <dbReference type="NCBI Taxonomy" id="59205"/>
    <lineage>
        <taxon>Bacteria</taxon>
        <taxon>Pseudomonadati</taxon>
        <taxon>Pseudomonadota</taxon>
        <taxon>Gammaproteobacteria</taxon>
        <taxon>Enterobacterales</taxon>
        <taxon>Enterobacteriaceae</taxon>
        <taxon>Salmonella</taxon>
    </lineage>
</organism>
<keyword evidence="4 7" id="KW-0169">Cobalamin biosynthesis</keyword>
<dbReference type="CDD" id="cd01750">
    <property type="entry name" value="GATase1_CobQ"/>
    <property type="match status" value="1"/>
</dbReference>
<dbReference type="InterPro" id="IPR027417">
    <property type="entry name" value="P-loop_NTPase"/>
</dbReference>
<dbReference type="HAMAP" id="MF_00028">
    <property type="entry name" value="CobQ"/>
    <property type="match status" value="1"/>
</dbReference>
<proteinExistence type="inferred from homology"/>
<dbReference type="InterPro" id="IPR011698">
    <property type="entry name" value="GATase_3"/>
</dbReference>
<dbReference type="InterPro" id="IPR004459">
    <property type="entry name" value="CobQ_synth"/>
</dbReference>
<comment type="similarity">
    <text evidence="2 7">Belongs to the CobB/CobQ family. CobQ subfamily.</text>
</comment>
<dbReference type="InterPro" id="IPR047045">
    <property type="entry name" value="CobQ_N"/>
</dbReference>
<evidence type="ECO:0000256" key="3">
    <source>
        <dbReference type="ARBA" id="ARBA00019833"/>
    </source>
</evidence>
<dbReference type="SUPFAM" id="SSF52540">
    <property type="entry name" value="P-loop containing nucleoside triphosphate hydrolases"/>
    <property type="match status" value="1"/>
</dbReference>
<sequence length="483" mass="52449">MTQAVMLQGTASDVGKSMLATGLCRIFYQDGLRTAPFKSQNMALNSGITPDGKEMGRAQIFQAEAAGITPDVRMNPVLLKPTSDYKAQVVLMGKVATNMDAVSYHDYKPRLREQVLAVYNSLAREYDVIVLEGAGSPAEINLRDRDIVNMGMAEMAQCPVILVADIDRGGVFAAIYGTLALLHSGIEQIESLTGVPVLGGMPWLDVDLEDEDGVGLQNGKYRGNDQRDITIAIVYLPHISNFTDFNPLAAQPDVCIRYVRRPEELTDVDMVILPGSKNTLGDLAWLRESGVACAVLQAHRQGAPVMGICGGYQMLGDTIMDEVESELGTQPGLGLLNTITRFAQDKTTTQVDAILSGELPGWLVAAAGLPVRGYEIHMGETVLLEGCCTAMTLQKNGCYVADGAVTADGLAFGTYLHGLFDSDVFTRSVINGLRARKGLAPRNSAFCYAEHKARQFDLLAKTMRQHIDIDKIYTIMQQHQEPV</sequence>